<dbReference type="Proteomes" id="UP001596364">
    <property type="component" value="Unassembled WGS sequence"/>
</dbReference>
<dbReference type="PROSITE" id="PS51257">
    <property type="entry name" value="PROKAR_LIPOPROTEIN"/>
    <property type="match status" value="1"/>
</dbReference>
<name>A0ABW1XHY4_9ALTE</name>
<reference evidence="2" key="1">
    <citation type="journal article" date="2019" name="Int. J. Syst. Evol. Microbiol.">
        <title>The Global Catalogue of Microorganisms (GCM) 10K type strain sequencing project: providing services to taxonomists for standard genome sequencing and annotation.</title>
        <authorList>
            <consortium name="The Broad Institute Genomics Platform"/>
            <consortium name="The Broad Institute Genome Sequencing Center for Infectious Disease"/>
            <person name="Wu L."/>
            <person name="Ma J."/>
        </authorList>
    </citation>
    <scope>NUCLEOTIDE SEQUENCE [LARGE SCALE GENOMIC DNA]</scope>
    <source>
        <strain evidence="2">CGMCC 1.16031</strain>
    </source>
</reference>
<protein>
    <submittedName>
        <fullName evidence="1">Tandem-95 repeat protein</fullName>
    </submittedName>
</protein>
<keyword evidence="2" id="KW-1185">Reference proteome</keyword>
<organism evidence="1 2">
    <name type="scientific">Pseudobowmanella zhangzhouensis</name>
    <dbReference type="NCBI Taxonomy" id="1537679"/>
    <lineage>
        <taxon>Bacteria</taxon>
        <taxon>Pseudomonadati</taxon>
        <taxon>Pseudomonadota</taxon>
        <taxon>Gammaproteobacteria</taxon>
        <taxon>Alteromonadales</taxon>
        <taxon>Alteromonadaceae</taxon>
    </lineage>
</organism>
<evidence type="ECO:0000313" key="1">
    <source>
        <dbReference type="EMBL" id="MFC6439650.1"/>
    </source>
</evidence>
<evidence type="ECO:0000313" key="2">
    <source>
        <dbReference type="Proteomes" id="UP001596364"/>
    </source>
</evidence>
<dbReference type="RefSeq" id="WP_131257074.1">
    <property type="nucleotide sequence ID" value="NZ_JBHSUS010000001.1"/>
</dbReference>
<proteinExistence type="predicted"/>
<dbReference type="NCBIfam" id="NF012211">
    <property type="entry name" value="tand_rpt_95"/>
    <property type="match status" value="2"/>
</dbReference>
<comment type="caution">
    <text evidence="1">The sequence shown here is derived from an EMBL/GenBank/DDBJ whole genome shotgun (WGS) entry which is preliminary data.</text>
</comment>
<dbReference type="InterPro" id="IPR013783">
    <property type="entry name" value="Ig-like_fold"/>
</dbReference>
<sequence length="731" mass="76570">MNRLPGNFVTVAFVLTLSACGGGGGSSGGGSTPPSRPVATGASVSVDEDNLLAMTLQGTASNGGTLSFNIVSTPSHGQIALSGAQLQYLPDTNFNGSDSFGFISVENGVFSTTATVSITVNPVNDAPIANGTSITTNEDEAISGQLTGTDVEGSALTYTITRQPAAGTVVLSGASYTYTPNANVNDDYFSSGQESFLFTVSDGELTSPQAAVSISITPVNDAPELTVPDQSAVADATYNLTTQAQDVDGDTLSYQGSSSADGVVLSYSNSASAEATLTVPIGVWGEQDLSITVTDSQNASTVANFVLDVTVPQTQSASGSLQLSANTFANGRKIISTDSNLFIAGFTDEEFVSGDAFVTGLARFIVKLDLNGNYIDAVYLPVETDEKSLDMELGFENGQLQLVEVVPRSGNLYARISRFDTDLQTLASAEPQLPFSLSRSNKYASVKYVSGQGFALLANDNQLHFVSVDGELSTPLSPQSALADNVHKYVVQDARLVDGEWVMSVNIWACTDDPLVCSTGENTGLVSVTADSSTSDYQVQRLFSKFPNDSAVLSDGKIIGFKFDANSELVMFNPDASIAWNKVLGGYIGSVGVDANDTVYMQALSNSDGVADSASLLSIRAKSDGDLVWQNDVTVAVDAALFARDLLVDGVGNSYYPITFSNGSINKYAVIKVDYSGQWQWTEVNSAVSPASPTFEWGTPSILVNDNQIFAVGGNANTGFVLRTLISPATP</sequence>
<accession>A0ABW1XHY4</accession>
<dbReference type="Gene3D" id="2.60.40.10">
    <property type="entry name" value="Immunoglobulins"/>
    <property type="match status" value="1"/>
</dbReference>
<dbReference type="Pfam" id="PF17963">
    <property type="entry name" value="Big_9"/>
    <property type="match status" value="2"/>
</dbReference>
<gene>
    <name evidence="1" type="ORF">ACFP85_05725</name>
</gene>
<dbReference type="Gene3D" id="2.60.40.2810">
    <property type="match status" value="2"/>
</dbReference>
<dbReference type="EMBL" id="JBHSUS010000001">
    <property type="protein sequence ID" value="MFC6439650.1"/>
    <property type="molecule type" value="Genomic_DNA"/>
</dbReference>